<gene>
    <name evidence="5" type="ordered locus">MLP_18420</name>
</gene>
<dbReference type="Pfam" id="PF00392">
    <property type="entry name" value="GntR"/>
    <property type="match status" value="1"/>
</dbReference>
<dbReference type="InterPro" id="IPR008920">
    <property type="entry name" value="TF_FadR/GntR_C"/>
</dbReference>
<dbReference type="GO" id="GO:0003677">
    <property type="term" value="F:DNA binding"/>
    <property type="evidence" value="ECO:0007669"/>
    <property type="project" value="UniProtKB-KW"/>
</dbReference>
<evidence type="ECO:0000256" key="3">
    <source>
        <dbReference type="ARBA" id="ARBA00023163"/>
    </source>
</evidence>
<organism evidence="5 6">
    <name type="scientific">Microlunatus phosphovorus (strain ATCC 700054 / DSM 10555 / JCM 9379 / NBRC 101784 / NCIMB 13414 / VKM Ac-1990 / NM-1)</name>
    <dbReference type="NCBI Taxonomy" id="1032480"/>
    <lineage>
        <taxon>Bacteria</taxon>
        <taxon>Bacillati</taxon>
        <taxon>Actinomycetota</taxon>
        <taxon>Actinomycetes</taxon>
        <taxon>Propionibacteriales</taxon>
        <taxon>Propionibacteriaceae</taxon>
        <taxon>Microlunatus</taxon>
    </lineage>
</organism>
<dbReference type="HOGENOM" id="CLU_017584_9_1_11"/>
<sequence>MSDPLPPKMASLMRPIRSGNAFEETTARLLQLIRLGSVRVGERLPSERALAVQLGVSRTTLREAIAGLQRAGYLEVRRGRYGGAYVIEPPRPTPLAVGIDADPAASGAAGTGLIESGAAGTGWPSAEELDDVLRFRAIVDVAAASAAAAAELDESQVIALQQALAECTASDDDSFRQLDSRLHLLIAECAGIPSLLRAVADVRIRLNQLLDLIPLLSMNLDHGHEQHRHLVEAVIAGRVADAELVAAEHLAGTESLLRGFLGEEVEDT</sequence>
<name>F5XSH5_MICPN</name>
<dbReference type="EMBL" id="AP012204">
    <property type="protein sequence ID" value="BAK34856.1"/>
    <property type="molecule type" value="Genomic_DNA"/>
</dbReference>
<keyword evidence="2" id="KW-0238">DNA-binding</keyword>
<dbReference type="eggNOG" id="COG2186">
    <property type="taxonomic scope" value="Bacteria"/>
</dbReference>
<dbReference type="AlphaFoldDB" id="F5XSH5"/>
<protein>
    <submittedName>
        <fullName evidence="5">Putative GntR family transcriptional regulator</fullName>
    </submittedName>
</protein>
<evidence type="ECO:0000256" key="2">
    <source>
        <dbReference type="ARBA" id="ARBA00023125"/>
    </source>
</evidence>
<dbReference type="InterPro" id="IPR000524">
    <property type="entry name" value="Tscrpt_reg_HTH_GntR"/>
</dbReference>
<dbReference type="PANTHER" id="PTHR43537">
    <property type="entry name" value="TRANSCRIPTIONAL REGULATOR, GNTR FAMILY"/>
    <property type="match status" value="1"/>
</dbReference>
<dbReference type="PROSITE" id="PS50949">
    <property type="entry name" value="HTH_GNTR"/>
    <property type="match status" value="1"/>
</dbReference>
<dbReference type="OrthoDB" id="9784718at2"/>
<dbReference type="Gene3D" id="1.10.10.10">
    <property type="entry name" value="Winged helix-like DNA-binding domain superfamily/Winged helix DNA-binding domain"/>
    <property type="match status" value="1"/>
</dbReference>
<dbReference type="CDD" id="cd07377">
    <property type="entry name" value="WHTH_GntR"/>
    <property type="match status" value="1"/>
</dbReference>
<dbReference type="Pfam" id="PF07729">
    <property type="entry name" value="FCD"/>
    <property type="match status" value="1"/>
</dbReference>
<dbReference type="SUPFAM" id="SSF48008">
    <property type="entry name" value="GntR ligand-binding domain-like"/>
    <property type="match status" value="1"/>
</dbReference>
<dbReference type="InterPro" id="IPR036390">
    <property type="entry name" value="WH_DNA-bd_sf"/>
</dbReference>
<evidence type="ECO:0000313" key="6">
    <source>
        <dbReference type="Proteomes" id="UP000007947"/>
    </source>
</evidence>
<dbReference type="STRING" id="1032480.MLP_18420"/>
<dbReference type="SMART" id="SM00895">
    <property type="entry name" value="FCD"/>
    <property type="match status" value="1"/>
</dbReference>
<evidence type="ECO:0000256" key="1">
    <source>
        <dbReference type="ARBA" id="ARBA00023015"/>
    </source>
</evidence>
<dbReference type="PRINTS" id="PR00035">
    <property type="entry name" value="HTHGNTR"/>
</dbReference>
<dbReference type="PANTHER" id="PTHR43537:SF24">
    <property type="entry name" value="GLUCONATE OPERON TRANSCRIPTIONAL REPRESSOR"/>
    <property type="match status" value="1"/>
</dbReference>
<dbReference type="SMART" id="SM00345">
    <property type="entry name" value="HTH_GNTR"/>
    <property type="match status" value="1"/>
</dbReference>
<evidence type="ECO:0000313" key="5">
    <source>
        <dbReference type="EMBL" id="BAK34856.1"/>
    </source>
</evidence>
<reference evidence="5 6" key="1">
    <citation type="submission" date="2011-05" db="EMBL/GenBank/DDBJ databases">
        <title>Whole genome sequence of Microlunatus phosphovorus NM-1.</title>
        <authorList>
            <person name="Hosoyama A."/>
            <person name="Sasaki K."/>
            <person name="Harada T."/>
            <person name="Igarashi R."/>
            <person name="Kawakoshi A."/>
            <person name="Sasagawa M."/>
            <person name="Fukada J."/>
            <person name="Nakamura S."/>
            <person name="Katano Y."/>
            <person name="Hanada S."/>
            <person name="Kamagata Y."/>
            <person name="Nakamura N."/>
            <person name="Yamazaki S."/>
            <person name="Fujita N."/>
        </authorList>
    </citation>
    <scope>NUCLEOTIDE SEQUENCE [LARGE SCALE GENOMIC DNA]</scope>
    <source>
        <strain evidence="6">ATCC 700054 / DSM 10555 / JCM 9379 / NBRC 101784 / NCIMB 13414 / VKM Ac-1990 / NM-1</strain>
    </source>
</reference>
<dbReference type="GO" id="GO:0003700">
    <property type="term" value="F:DNA-binding transcription factor activity"/>
    <property type="evidence" value="ECO:0007669"/>
    <property type="project" value="InterPro"/>
</dbReference>
<dbReference type="InterPro" id="IPR036388">
    <property type="entry name" value="WH-like_DNA-bd_sf"/>
</dbReference>
<dbReference type="Gene3D" id="1.20.120.530">
    <property type="entry name" value="GntR ligand-binding domain-like"/>
    <property type="match status" value="1"/>
</dbReference>
<dbReference type="InterPro" id="IPR011711">
    <property type="entry name" value="GntR_C"/>
</dbReference>
<dbReference type="RefSeq" id="WP_013862736.1">
    <property type="nucleotide sequence ID" value="NC_015635.1"/>
</dbReference>
<proteinExistence type="predicted"/>
<dbReference type="KEGG" id="mph:MLP_18420"/>
<keyword evidence="3" id="KW-0804">Transcription</keyword>
<feature type="domain" description="HTH gntR-type" evidence="4">
    <location>
        <begin position="19"/>
        <end position="89"/>
    </location>
</feature>
<accession>F5XSH5</accession>
<dbReference type="Proteomes" id="UP000007947">
    <property type="component" value="Chromosome"/>
</dbReference>
<evidence type="ECO:0000259" key="4">
    <source>
        <dbReference type="PROSITE" id="PS50949"/>
    </source>
</evidence>
<keyword evidence="6" id="KW-1185">Reference proteome</keyword>
<keyword evidence="1" id="KW-0805">Transcription regulation</keyword>
<dbReference type="SUPFAM" id="SSF46785">
    <property type="entry name" value="Winged helix' DNA-binding domain"/>
    <property type="match status" value="1"/>
</dbReference>